<protein>
    <recommendedName>
        <fullName evidence="1">Glycosyl transferase family 1 domain-containing protein</fullName>
    </recommendedName>
</protein>
<gene>
    <name evidence="2" type="ORF">CY0110_09997</name>
</gene>
<dbReference type="PANTHER" id="PTHR12526:SF590">
    <property type="entry name" value="ALPHA-MALTOSE-1-PHOSPHATE SYNTHASE"/>
    <property type="match status" value="1"/>
</dbReference>
<accession>A3IGV6</accession>
<comment type="caution">
    <text evidence="2">The sequence shown here is derived from an EMBL/GenBank/DDBJ whole genome shotgun (WGS) entry which is preliminary data.</text>
</comment>
<reference evidence="2 3" key="1">
    <citation type="submission" date="2007-03" db="EMBL/GenBank/DDBJ databases">
        <authorList>
            <person name="Stal L."/>
            <person name="Ferriera S."/>
            <person name="Johnson J."/>
            <person name="Kravitz S."/>
            <person name="Beeson K."/>
            <person name="Sutton G."/>
            <person name="Rogers Y.-H."/>
            <person name="Friedman R."/>
            <person name="Frazier M."/>
            <person name="Venter J.C."/>
        </authorList>
    </citation>
    <scope>NUCLEOTIDE SEQUENCE [LARGE SCALE GENOMIC DNA]</scope>
    <source>
        <strain evidence="2 3">CCY0110</strain>
    </source>
</reference>
<dbReference type="Proteomes" id="UP000003781">
    <property type="component" value="Unassembled WGS sequence"/>
</dbReference>
<evidence type="ECO:0000313" key="2">
    <source>
        <dbReference type="EMBL" id="EAZ94198.1"/>
    </source>
</evidence>
<keyword evidence="3" id="KW-1185">Reference proteome</keyword>
<dbReference type="GO" id="GO:0016757">
    <property type="term" value="F:glycosyltransferase activity"/>
    <property type="evidence" value="ECO:0007669"/>
    <property type="project" value="InterPro"/>
</dbReference>
<name>A3IGV6_9CHRO</name>
<evidence type="ECO:0000259" key="1">
    <source>
        <dbReference type="Pfam" id="PF00534"/>
    </source>
</evidence>
<dbReference type="InterPro" id="IPR001296">
    <property type="entry name" value="Glyco_trans_1"/>
</dbReference>
<sequence length="325" mass="36344">MDQARWLDDFVPSGEHQFTKIPRKENSTNLGWHNRSSRNTPLEEWLIHWNQSGDAWGQTIGGCITVFPQLASLIGWRKRFSRKNVPVIAWCFNIGKLYSGIKQSLASAGLREIDQFVVHSKKECETVSSWLKLPESRFKFIPLQRAPIPIVTSEEMDNPFVVAMGSANRDYQTLFNAVKKLGVRTIVVAAQHSIQGLAIPSNVEVRSGLTPQQCHVLAQKARVNIIPLIEHTTGAGQVTIVEAMRMSRPVIATRCVGSEDYIDHGRTGLFVKPYSIDDLSSAIAQLWSDEKLRSSMAKEAGNYAEMNFSDESAGRHLGKILDQLT</sequence>
<dbReference type="AlphaFoldDB" id="A3IGV6"/>
<evidence type="ECO:0000313" key="3">
    <source>
        <dbReference type="Proteomes" id="UP000003781"/>
    </source>
</evidence>
<dbReference type="PANTHER" id="PTHR12526">
    <property type="entry name" value="GLYCOSYLTRANSFERASE"/>
    <property type="match status" value="1"/>
</dbReference>
<dbReference type="EMBL" id="AAXW01000001">
    <property type="protein sequence ID" value="EAZ94198.1"/>
    <property type="molecule type" value="Genomic_DNA"/>
</dbReference>
<dbReference type="Gene3D" id="3.40.50.2000">
    <property type="entry name" value="Glycogen Phosphorylase B"/>
    <property type="match status" value="1"/>
</dbReference>
<dbReference type="SUPFAM" id="SSF53756">
    <property type="entry name" value="UDP-Glycosyltransferase/glycogen phosphorylase"/>
    <property type="match status" value="1"/>
</dbReference>
<dbReference type="Pfam" id="PF00534">
    <property type="entry name" value="Glycos_transf_1"/>
    <property type="match status" value="1"/>
</dbReference>
<dbReference type="eggNOG" id="COG0438">
    <property type="taxonomic scope" value="Bacteria"/>
</dbReference>
<feature type="domain" description="Glycosyl transferase family 1" evidence="1">
    <location>
        <begin position="191"/>
        <end position="300"/>
    </location>
</feature>
<proteinExistence type="predicted"/>
<organism evidence="2 3">
    <name type="scientific">Crocosphaera chwakensis CCY0110</name>
    <dbReference type="NCBI Taxonomy" id="391612"/>
    <lineage>
        <taxon>Bacteria</taxon>
        <taxon>Bacillati</taxon>
        <taxon>Cyanobacteriota</taxon>
        <taxon>Cyanophyceae</taxon>
        <taxon>Oscillatoriophycideae</taxon>
        <taxon>Chroococcales</taxon>
        <taxon>Aphanothecaceae</taxon>
        <taxon>Crocosphaera</taxon>
        <taxon>Crocosphaera chwakensis</taxon>
    </lineage>
</organism>